<feature type="domain" description="ADF-H" evidence="8">
    <location>
        <begin position="201"/>
        <end position="343"/>
    </location>
</feature>
<dbReference type="GeneID" id="54554686"/>
<dbReference type="InterPro" id="IPR029006">
    <property type="entry name" value="ADF-H/Gelsolin-like_dom_sf"/>
</dbReference>
<name>A0A6A6JQG6_WESOR</name>
<dbReference type="GO" id="GO:0051016">
    <property type="term" value="P:barbed-end actin filament capping"/>
    <property type="evidence" value="ECO:0007669"/>
    <property type="project" value="TreeGrafter"/>
</dbReference>
<evidence type="ECO:0000256" key="5">
    <source>
        <dbReference type="ARBA" id="ARBA00023203"/>
    </source>
</evidence>
<evidence type="ECO:0000256" key="2">
    <source>
        <dbReference type="ARBA" id="ARBA00009557"/>
    </source>
</evidence>
<dbReference type="CDD" id="cd11284">
    <property type="entry name" value="ADF_Twf-C_like"/>
    <property type="match status" value="1"/>
</dbReference>
<dbReference type="SMART" id="SM00102">
    <property type="entry name" value="ADF"/>
    <property type="match status" value="2"/>
</dbReference>
<dbReference type="GO" id="GO:0003785">
    <property type="term" value="F:actin monomer binding"/>
    <property type="evidence" value="ECO:0007669"/>
    <property type="project" value="TreeGrafter"/>
</dbReference>
<sequence length="366" mass="39182">MQSGISASEELQSAFRTLLTTPSQRGLLATIASERIVPLTTIPSTSASFSSDLANLAPHLKPNEALYILLKRADDLSSSTSTRTNNTTITDDPSSKTEVGTLVAITYIPSPAPVRSKMLFASTRLTLVRDLGSEHFRETLFVTAADELSAEGWARHEAHAESAAPLTEEERSLKEIREAEAVEGTGAGMEGRKRGLVSVGRVGMRVGEGVVEALKALGLGGGNLVQLRMDVQTETLELVDSSSSSSSVSAPKDIADCIAATEPRYVFYRFDDAPGGGGSAADNVVFISTCPSVSKIKERMLFAASRRSVVAMAQQEAGLKVERRIEVTNPDEVTEAVVLDEFKIKGVEEAKEGNKGFARPKRPGRR</sequence>
<keyword evidence="4" id="KW-0677">Repeat</keyword>
<comment type="subunit">
    <text evidence="7">Interacts with G-actin; ADP-actin form.</text>
</comment>
<protein>
    <submittedName>
        <fullName evidence="9">Actin depolymerizing protein</fullName>
    </submittedName>
</protein>
<dbReference type="OrthoDB" id="10006997at2759"/>
<evidence type="ECO:0000256" key="7">
    <source>
        <dbReference type="ARBA" id="ARBA00038532"/>
    </source>
</evidence>
<dbReference type="PANTHER" id="PTHR13759:SF1">
    <property type="entry name" value="TWINFILIN"/>
    <property type="match status" value="1"/>
</dbReference>
<evidence type="ECO:0000256" key="3">
    <source>
        <dbReference type="ARBA" id="ARBA00022490"/>
    </source>
</evidence>
<evidence type="ECO:0000256" key="1">
    <source>
        <dbReference type="ARBA" id="ARBA00004245"/>
    </source>
</evidence>
<dbReference type="EMBL" id="ML986489">
    <property type="protein sequence ID" value="KAF2277926.1"/>
    <property type="molecule type" value="Genomic_DNA"/>
</dbReference>
<dbReference type="Gene3D" id="3.40.20.10">
    <property type="entry name" value="Severin"/>
    <property type="match status" value="2"/>
</dbReference>
<keyword evidence="3" id="KW-0963">Cytoplasm</keyword>
<dbReference type="Pfam" id="PF00241">
    <property type="entry name" value="Cofilin_ADF"/>
    <property type="match status" value="2"/>
</dbReference>
<dbReference type="SUPFAM" id="SSF55753">
    <property type="entry name" value="Actin depolymerizing proteins"/>
    <property type="match status" value="2"/>
</dbReference>
<organism evidence="9 10">
    <name type="scientific">Westerdykella ornata</name>
    <dbReference type="NCBI Taxonomy" id="318751"/>
    <lineage>
        <taxon>Eukaryota</taxon>
        <taxon>Fungi</taxon>
        <taxon>Dikarya</taxon>
        <taxon>Ascomycota</taxon>
        <taxon>Pezizomycotina</taxon>
        <taxon>Dothideomycetes</taxon>
        <taxon>Pleosporomycetidae</taxon>
        <taxon>Pleosporales</taxon>
        <taxon>Sporormiaceae</taxon>
        <taxon>Westerdykella</taxon>
    </lineage>
</organism>
<dbReference type="Proteomes" id="UP000800097">
    <property type="component" value="Unassembled WGS sequence"/>
</dbReference>
<evidence type="ECO:0000313" key="10">
    <source>
        <dbReference type="Proteomes" id="UP000800097"/>
    </source>
</evidence>
<dbReference type="InterPro" id="IPR028458">
    <property type="entry name" value="Twinfilin"/>
</dbReference>
<dbReference type="GO" id="GO:0005884">
    <property type="term" value="C:actin filament"/>
    <property type="evidence" value="ECO:0007669"/>
    <property type="project" value="TreeGrafter"/>
</dbReference>
<dbReference type="PROSITE" id="PS51263">
    <property type="entry name" value="ADF_H"/>
    <property type="match status" value="2"/>
</dbReference>
<evidence type="ECO:0000256" key="4">
    <source>
        <dbReference type="ARBA" id="ARBA00022737"/>
    </source>
</evidence>
<comment type="subcellular location">
    <subcellularLocation>
        <location evidence="1">Cytoplasm</location>
        <location evidence="1">Cytoskeleton</location>
    </subcellularLocation>
</comment>
<dbReference type="FunFam" id="3.40.20.10:FF:000007">
    <property type="entry name" value="Twinfilin-1 isoform 1"/>
    <property type="match status" value="1"/>
</dbReference>
<dbReference type="PANTHER" id="PTHR13759">
    <property type="entry name" value="TWINFILIN"/>
    <property type="match status" value="1"/>
</dbReference>
<evidence type="ECO:0000256" key="6">
    <source>
        <dbReference type="ARBA" id="ARBA00023212"/>
    </source>
</evidence>
<dbReference type="CDD" id="cd11285">
    <property type="entry name" value="ADF_Twf-N_like"/>
    <property type="match status" value="1"/>
</dbReference>
<dbReference type="InterPro" id="IPR002108">
    <property type="entry name" value="ADF-H"/>
</dbReference>
<dbReference type="RefSeq" id="XP_033655465.1">
    <property type="nucleotide sequence ID" value="XM_033801511.1"/>
</dbReference>
<feature type="domain" description="ADF-H" evidence="8">
    <location>
        <begin position="3"/>
        <end position="158"/>
    </location>
</feature>
<accession>A0A6A6JQG6</accession>
<keyword evidence="5" id="KW-0009">Actin-binding</keyword>
<keyword evidence="6" id="KW-0206">Cytoskeleton</keyword>
<dbReference type="AlphaFoldDB" id="A0A6A6JQG6"/>
<dbReference type="GO" id="GO:0005737">
    <property type="term" value="C:cytoplasm"/>
    <property type="evidence" value="ECO:0007669"/>
    <property type="project" value="TreeGrafter"/>
</dbReference>
<gene>
    <name evidence="9" type="ORF">EI97DRAFT_466039</name>
</gene>
<reference evidence="9" key="1">
    <citation type="journal article" date="2020" name="Stud. Mycol.">
        <title>101 Dothideomycetes genomes: a test case for predicting lifestyles and emergence of pathogens.</title>
        <authorList>
            <person name="Haridas S."/>
            <person name="Albert R."/>
            <person name="Binder M."/>
            <person name="Bloem J."/>
            <person name="Labutti K."/>
            <person name="Salamov A."/>
            <person name="Andreopoulos B."/>
            <person name="Baker S."/>
            <person name="Barry K."/>
            <person name="Bills G."/>
            <person name="Bluhm B."/>
            <person name="Cannon C."/>
            <person name="Castanera R."/>
            <person name="Culley D."/>
            <person name="Daum C."/>
            <person name="Ezra D."/>
            <person name="Gonzalez J."/>
            <person name="Henrissat B."/>
            <person name="Kuo A."/>
            <person name="Liang C."/>
            <person name="Lipzen A."/>
            <person name="Lutzoni F."/>
            <person name="Magnuson J."/>
            <person name="Mondo S."/>
            <person name="Nolan M."/>
            <person name="Ohm R."/>
            <person name="Pangilinan J."/>
            <person name="Park H.-J."/>
            <person name="Ramirez L."/>
            <person name="Alfaro M."/>
            <person name="Sun H."/>
            <person name="Tritt A."/>
            <person name="Yoshinaga Y."/>
            <person name="Zwiers L.-H."/>
            <person name="Turgeon B."/>
            <person name="Goodwin S."/>
            <person name="Spatafora J."/>
            <person name="Crous P."/>
            <person name="Grigoriev I."/>
        </authorList>
    </citation>
    <scope>NUCLEOTIDE SEQUENCE</scope>
    <source>
        <strain evidence="9">CBS 379.55</strain>
    </source>
</reference>
<comment type="similarity">
    <text evidence="2">Belongs to the actin-binding proteins ADF family. Twinfilin subfamily.</text>
</comment>
<evidence type="ECO:0000259" key="8">
    <source>
        <dbReference type="PROSITE" id="PS51263"/>
    </source>
</evidence>
<proteinExistence type="inferred from homology"/>
<evidence type="ECO:0000313" key="9">
    <source>
        <dbReference type="EMBL" id="KAF2277926.1"/>
    </source>
</evidence>
<keyword evidence="10" id="KW-1185">Reference proteome</keyword>
<dbReference type="GO" id="GO:0030042">
    <property type="term" value="P:actin filament depolymerization"/>
    <property type="evidence" value="ECO:0007669"/>
    <property type="project" value="TreeGrafter"/>
</dbReference>
<dbReference type="GO" id="GO:0051015">
    <property type="term" value="F:actin filament binding"/>
    <property type="evidence" value="ECO:0007669"/>
    <property type="project" value="TreeGrafter"/>
</dbReference>